<protein>
    <submittedName>
        <fullName evidence="1">Uncharacterized protein</fullName>
    </submittedName>
</protein>
<accession>A0ABU6VQZ5</accession>
<dbReference type="SUPFAM" id="SSF52058">
    <property type="entry name" value="L domain-like"/>
    <property type="match status" value="1"/>
</dbReference>
<keyword evidence="2" id="KW-1185">Reference proteome</keyword>
<comment type="caution">
    <text evidence="1">The sequence shown here is derived from an EMBL/GenBank/DDBJ whole genome shotgun (WGS) entry which is preliminary data.</text>
</comment>
<dbReference type="Proteomes" id="UP001341840">
    <property type="component" value="Unassembled WGS sequence"/>
</dbReference>
<reference evidence="1 2" key="1">
    <citation type="journal article" date="2023" name="Plants (Basel)">
        <title>Bridging the Gap: Combining Genomics and Transcriptomics Approaches to Understand Stylosanthes scabra, an Orphan Legume from the Brazilian Caatinga.</title>
        <authorList>
            <person name="Ferreira-Neto J.R.C."/>
            <person name="da Silva M.D."/>
            <person name="Binneck E."/>
            <person name="de Melo N.F."/>
            <person name="da Silva R.H."/>
            <person name="de Melo A.L.T.M."/>
            <person name="Pandolfi V."/>
            <person name="Bustamante F.O."/>
            <person name="Brasileiro-Vidal A.C."/>
            <person name="Benko-Iseppon A.M."/>
        </authorList>
    </citation>
    <scope>NUCLEOTIDE SEQUENCE [LARGE SCALE GENOMIC DNA]</scope>
    <source>
        <tissue evidence="1">Leaves</tissue>
    </source>
</reference>
<evidence type="ECO:0000313" key="2">
    <source>
        <dbReference type="Proteomes" id="UP001341840"/>
    </source>
</evidence>
<dbReference type="Gene3D" id="3.80.10.10">
    <property type="entry name" value="Ribonuclease Inhibitor"/>
    <property type="match status" value="1"/>
</dbReference>
<gene>
    <name evidence="1" type="ORF">PIB30_084251</name>
</gene>
<dbReference type="EMBL" id="JASCZI010152396">
    <property type="protein sequence ID" value="MED6176055.1"/>
    <property type="molecule type" value="Genomic_DNA"/>
</dbReference>
<sequence length="136" mass="15615">MKSLQTLIISGCSKINKLEEDVEQMESLAVLKADNTAIEQVPIKALARLKNLVYISVFGYEGKAHDVIQLFMSSSWNSPTNVLSSPMQKRSSSYELRKDNSHCNKYGLEKLPKTIVYIRKPFLELFSTVWQRFINR</sequence>
<organism evidence="1 2">
    <name type="scientific">Stylosanthes scabra</name>
    <dbReference type="NCBI Taxonomy" id="79078"/>
    <lineage>
        <taxon>Eukaryota</taxon>
        <taxon>Viridiplantae</taxon>
        <taxon>Streptophyta</taxon>
        <taxon>Embryophyta</taxon>
        <taxon>Tracheophyta</taxon>
        <taxon>Spermatophyta</taxon>
        <taxon>Magnoliopsida</taxon>
        <taxon>eudicotyledons</taxon>
        <taxon>Gunneridae</taxon>
        <taxon>Pentapetalae</taxon>
        <taxon>rosids</taxon>
        <taxon>fabids</taxon>
        <taxon>Fabales</taxon>
        <taxon>Fabaceae</taxon>
        <taxon>Papilionoideae</taxon>
        <taxon>50 kb inversion clade</taxon>
        <taxon>dalbergioids sensu lato</taxon>
        <taxon>Dalbergieae</taxon>
        <taxon>Pterocarpus clade</taxon>
        <taxon>Stylosanthes</taxon>
    </lineage>
</organism>
<name>A0ABU6VQZ5_9FABA</name>
<dbReference type="InterPro" id="IPR032675">
    <property type="entry name" value="LRR_dom_sf"/>
</dbReference>
<proteinExistence type="predicted"/>
<evidence type="ECO:0000313" key="1">
    <source>
        <dbReference type="EMBL" id="MED6176055.1"/>
    </source>
</evidence>